<comment type="caution">
    <text evidence="1">The sequence shown here is derived from an EMBL/GenBank/DDBJ whole genome shotgun (WGS) entry which is preliminary data.</text>
</comment>
<proteinExistence type="predicted"/>
<keyword evidence="2" id="KW-1185">Reference proteome</keyword>
<dbReference type="EMBL" id="CM047750">
    <property type="protein sequence ID" value="KAJ0007398.1"/>
    <property type="molecule type" value="Genomic_DNA"/>
</dbReference>
<organism evidence="1 2">
    <name type="scientific">Pistacia integerrima</name>
    <dbReference type="NCBI Taxonomy" id="434235"/>
    <lineage>
        <taxon>Eukaryota</taxon>
        <taxon>Viridiplantae</taxon>
        <taxon>Streptophyta</taxon>
        <taxon>Embryophyta</taxon>
        <taxon>Tracheophyta</taxon>
        <taxon>Spermatophyta</taxon>
        <taxon>Magnoliopsida</taxon>
        <taxon>eudicotyledons</taxon>
        <taxon>Gunneridae</taxon>
        <taxon>Pentapetalae</taxon>
        <taxon>rosids</taxon>
        <taxon>malvids</taxon>
        <taxon>Sapindales</taxon>
        <taxon>Anacardiaceae</taxon>
        <taxon>Pistacia</taxon>
    </lineage>
</organism>
<protein>
    <submittedName>
        <fullName evidence="1">Uncharacterized protein</fullName>
    </submittedName>
</protein>
<evidence type="ECO:0000313" key="1">
    <source>
        <dbReference type="EMBL" id="KAJ0007398.1"/>
    </source>
</evidence>
<name>A0ACC0WYW2_9ROSI</name>
<evidence type="ECO:0000313" key="2">
    <source>
        <dbReference type="Proteomes" id="UP001163603"/>
    </source>
</evidence>
<sequence length="166" mass="19153">MKFFAVSFSIGTNLALQIPLQPIEVHFFGYRMFTGEPQIEKPAGEDANGILHVSCFEYLYLFQCTPLQEQSSTLKHKDIIGWKFISQRGNEDCWDVRESRNANGRCYGGGFLLDWRLFTTREKPEMVGSQKQELLRKEVVTISPHEEAMGFYCSFMFLSFMVPLEA</sequence>
<reference evidence="2" key="1">
    <citation type="journal article" date="2023" name="G3 (Bethesda)">
        <title>Genome assembly and association tests identify interacting loci associated with vigor, precocity, and sex in interspecific pistachio rootstocks.</title>
        <authorList>
            <person name="Palmer W."/>
            <person name="Jacygrad E."/>
            <person name="Sagayaradj S."/>
            <person name="Cavanaugh K."/>
            <person name="Han R."/>
            <person name="Bertier L."/>
            <person name="Beede B."/>
            <person name="Kafkas S."/>
            <person name="Golino D."/>
            <person name="Preece J."/>
            <person name="Michelmore R."/>
        </authorList>
    </citation>
    <scope>NUCLEOTIDE SEQUENCE [LARGE SCALE GENOMIC DNA]</scope>
</reference>
<dbReference type="Proteomes" id="UP001163603">
    <property type="component" value="Chromosome 15"/>
</dbReference>
<gene>
    <name evidence="1" type="ORF">Pint_29278</name>
</gene>
<accession>A0ACC0WYW2</accession>